<dbReference type="GO" id="GO:0003723">
    <property type="term" value="F:RNA binding"/>
    <property type="evidence" value="ECO:0007669"/>
    <property type="project" value="UniProtKB-UniRule"/>
</dbReference>
<name>E1Z4Y8_CHLVA</name>
<evidence type="ECO:0000256" key="3">
    <source>
        <dbReference type="SAM" id="MobiDB-lite"/>
    </source>
</evidence>
<dbReference type="InParanoid" id="E1Z4Y8"/>
<dbReference type="InterPro" id="IPR012677">
    <property type="entry name" value="Nucleotide-bd_a/b_plait_sf"/>
</dbReference>
<organism evidence="6">
    <name type="scientific">Chlorella variabilis</name>
    <name type="common">Green alga</name>
    <dbReference type="NCBI Taxonomy" id="554065"/>
    <lineage>
        <taxon>Eukaryota</taxon>
        <taxon>Viridiplantae</taxon>
        <taxon>Chlorophyta</taxon>
        <taxon>core chlorophytes</taxon>
        <taxon>Trebouxiophyceae</taxon>
        <taxon>Chlorellales</taxon>
        <taxon>Chlorellaceae</taxon>
        <taxon>Chlorella clade</taxon>
        <taxon>Chlorella</taxon>
    </lineage>
</organism>
<protein>
    <recommendedName>
        <fullName evidence="4">RRM domain-containing protein</fullName>
    </recommendedName>
</protein>
<dbReference type="SUPFAM" id="SSF54928">
    <property type="entry name" value="RNA-binding domain, RBD"/>
    <property type="match status" value="1"/>
</dbReference>
<dbReference type="eggNOG" id="KOG1457">
    <property type="taxonomic scope" value="Eukaryota"/>
</dbReference>
<evidence type="ECO:0000313" key="5">
    <source>
        <dbReference type="EMBL" id="EFN59142.1"/>
    </source>
</evidence>
<evidence type="ECO:0000256" key="1">
    <source>
        <dbReference type="ARBA" id="ARBA00022884"/>
    </source>
</evidence>
<dbReference type="STRING" id="554065.E1Z4Y8"/>
<evidence type="ECO:0000256" key="2">
    <source>
        <dbReference type="PROSITE-ProRule" id="PRU00176"/>
    </source>
</evidence>
<reference evidence="5 6" key="1">
    <citation type="journal article" date="2010" name="Plant Cell">
        <title>The Chlorella variabilis NC64A genome reveals adaptation to photosymbiosis, coevolution with viruses, and cryptic sex.</title>
        <authorList>
            <person name="Blanc G."/>
            <person name="Duncan G."/>
            <person name="Agarkova I."/>
            <person name="Borodovsky M."/>
            <person name="Gurnon J."/>
            <person name="Kuo A."/>
            <person name="Lindquist E."/>
            <person name="Lucas S."/>
            <person name="Pangilinan J."/>
            <person name="Polle J."/>
            <person name="Salamov A."/>
            <person name="Terry A."/>
            <person name="Yamada T."/>
            <person name="Dunigan D.D."/>
            <person name="Grigoriev I.V."/>
            <person name="Claverie J.M."/>
            <person name="Van Etten J.L."/>
        </authorList>
    </citation>
    <scope>NUCLEOTIDE SEQUENCE [LARGE SCALE GENOMIC DNA]</scope>
    <source>
        <strain evidence="5 6">NC64A</strain>
    </source>
</reference>
<dbReference type="eggNOG" id="KOG0118">
    <property type="taxonomic scope" value="Eukaryota"/>
</dbReference>
<dbReference type="Gene3D" id="3.30.70.330">
    <property type="match status" value="2"/>
</dbReference>
<evidence type="ECO:0000259" key="4">
    <source>
        <dbReference type="PROSITE" id="PS50102"/>
    </source>
</evidence>
<dbReference type="SMART" id="SM00360">
    <property type="entry name" value="RRM"/>
    <property type="match status" value="2"/>
</dbReference>
<dbReference type="Proteomes" id="UP000008141">
    <property type="component" value="Unassembled WGS sequence"/>
</dbReference>
<dbReference type="EMBL" id="GL433836">
    <property type="protein sequence ID" value="EFN59142.1"/>
    <property type="molecule type" value="Genomic_DNA"/>
</dbReference>
<dbReference type="FunCoup" id="E1Z4Y8">
    <property type="interactions" value="391"/>
</dbReference>
<dbReference type="OMA" id="FDNPPCN"/>
<feature type="region of interest" description="Disordered" evidence="3">
    <location>
        <begin position="109"/>
        <end position="130"/>
    </location>
</feature>
<keyword evidence="1 2" id="KW-0694">RNA-binding</keyword>
<dbReference type="PROSITE" id="PS50102">
    <property type="entry name" value="RRM"/>
    <property type="match status" value="1"/>
</dbReference>
<evidence type="ECO:0000313" key="6">
    <source>
        <dbReference type="Proteomes" id="UP000008141"/>
    </source>
</evidence>
<dbReference type="PANTHER" id="PTHR10501">
    <property type="entry name" value="U1 SMALL NUCLEAR RIBONUCLEOPROTEIN A/U2 SMALL NUCLEAR RIBONUCLEOPROTEIN B"/>
    <property type="match status" value="1"/>
</dbReference>
<dbReference type="KEGG" id="cvr:CHLNCDRAFT_19159"/>
<dbReference type="Pfam" id="PF00076">
    <property type="entry name" value="RRM_1"/>
    <property type="match status" value="1"/>
</dbReference>
<feature type="domain" description="RRM" evidence="4">
    <location>
        <begin position="178"/>
        <end position="255"/>
    </location>
</feature>
<keyword evidence="6" id="KW-1185">Reference proteome</keyword>
<sequence length="382" mass="39595">ADEVRTVFISGFPEDVRERELNNMLRFLPGYEASQMHFRNGQAQGFALFASGSLARAAVDAIQNLVFDNDCVLRAEMAHKNMCARRRGAACRGPGAAPHDRAAADYLQTHRSRPSSYEAQPPPSYGGYQPAAAPAPAPFAHAGYGGLAAAPAAVVAVQPVQPRGYAPISNTKDNPPCNTLFIGNLGDSVSEAEMRGLFGHQPGFQQLKLVRGQKGMSCFIEYADIPTAMAVHDAQQGAILSSSDRGGIRIQYSKNPFGRKRDAAGAFVEAPAGVVGAAQAAAQAAVAGTQLGAGGAGAATLPQPKADPGAGFADGGAAAYNGMWPGRCLAVAVHLVCVAWVQCRSSLPLPRGVVHNQLCCWVTLHAGGGQLQAAAQTAPPGS</sequence>
<dbReference type="RefSeq" id="XP_005851244.1">
    <property type="nucleotide sequence ID" value="XM_005851182.1"/>
</dbReference>
<dbReference type="InterPro" id="IPR000504">
    <property type="entry name" value="RRM_dom"/>
</dbReference>
<dbReference type="GeneID" id="17358470"/>
<dbReference type="InterPro" id="IPR035979">
    <property type="entry name" value="RBD_domain_sf"/>
</dbReference>
<feature type="non-terminal residue" evidence="5">
    <location>
        <position position="1"/>
    </location>
</feature>
<dbReference type="AlphaFoldDB" id="E1Z4Y8"/>
<accession>E1Z4Y8</accession>
<dbReference type="CDD" id="cd12420">
    <property type="entry name" value="RRM_RBPMS_like"/>
    <property type="match status" value="1"/>
</dbReference>
<dbReference type="CDD" id="cd12245">
    <property type="entry name" value="RRM_scw1_like"/>
    <property type="match status" value="1"/>
</dbReference>
<dbReference type="OrthoDB" id="431169at2759"/>
<proteinExistence type="predicted"/>
<gene>
    <name evidence="5" type="ORF">CHLNCDRAFT_19159</name>
</gene>